<keyword evidence="6" id="KW-0251">Elongation factor</keyword>
<organism evidence="6 7">
    <name type="scientific">Heterosigma akashiwo virus 01</name>
    <name type="common">HaV01</name>
    <dbReference type="NCBI Taxonomy" id="97195"/>
    <lineage>
        <taxon>Viruses</taxon>
        <taxon>Varidnaviria</taxon>
        <taxon>Bamfordvirae</taxon>
        <taxon>Nucleocytoviricota</taxon>
        <taxon>Megaviricetes</taxon>
        <taxon>Algavirales</taxon>
        <taxon>Phycodnaviridae</taxon>
        <taxon>Raphidovirus</taxon>
        <taxon>Raphidovirus japonicum</taxon>
    </lineage>
</organism>
<dbReference type="GeneID" id="37618501"/>
<dbReference type="Pfam" id="PF01096">
    <property type="entry name" value="Zn_ribbon_TFIIS"/>
    <property type="match status" value="1"/>
</dbReference>
<dbReference type="PANTHER" id="PTHR11477">
    <property type="entry name" value="TRANSCRIPTION FACTOR S-II ZINC FINGER DOMAIN-CONTAINING PROTEIN"/>
    <property type="match status" value="1"/>
</dbReference>
<reference evidence="6 7" key="1">
    <citation type="submission" date="2016-03" db="EMBL/GenBank/DDBJ databases">
        <title>Genome sequences of a Phycodnavirus, Heterosigma akashiwo virus strain 53.</title>
        <authorList>
            <person name="Ueki S."/>
            <person name="Ogura Y."/>
            <person name="Hayashi T."/>
        </authorList>
    </citation>
    <scope>NUCLEOTIDE SEQUENCE [LARGE SCALE GENOMIC DNA]</scope>
    <source>
        <strain evidence="6">HaV53</strain>
    </source>
</reference>
<dbReference type="PROSITE" id="PS00466">
    <property type="entry name" value="ZF_TFIIS_1"/>
    <property type="match status" value="1"/>
</dbReference>
<dbReference type="InterPro" id="IPR001222">
    <property type="entry name" value="Znf_TFIIS"/>
</dbReference>
<dbReference type="GO" id="GO:0003676">
    <property type="term" value="F:nucleic acid binding"/>
    <property type="evidence" value="ECO:0007669"/>
    <property type="project" value="InterPro"/>
</dbReference>
<keyword evidence="2 4" id="KW-0863">Zinc-finger</keyword>
<keyword evidence="3" id="KW-0862">Zinc</keyword>
<evidence type="ECO:0000256" key="2">
    <source>
        <dbReference type="ARBA" id="ARBA00022771"/>
    </source>
</evidence>
<dbReference type="PROSITE" id="PS51133">
    <property type="entry name" value="ZF_TFIIS_2"/>
    <property type="match status" value="1"/>
</dbReference>
<dbReference type="SUPFAM" id="SSF57783">
    <property type="entry name" value="Zinc beta-ribbon"/>
    <property type="match status" value="1"/>
</dbReference>
<evidence type="ECO:0000313" key="6">
    <source>
        <dbReference type="EMBL" id="AOM63451.1"/>
    </source>
</evidence>
<evidence type="ECO:0000256" key="3">
    <source>
        <dbReference type="ARBA" id="ARBA00022833"/>
    </source>
</evidence>
<dbReference type="SMART" id="SM00440">
    <property type="entry name" value="ZnF_C2C2"/>
    <property type="match status" value="1"/>
</dbReference>
<dbReference type="Gene3D" id="2.20.25.10">
    <property type="match status" value="1"/>
</dbReference>
<dbReference type="EMBL" id="KX008963">
    <property type="protein sequence ID" value="AOM63451.1"/>
    <property type="molecule type" value="Genomic_DNA"/>
</dbReference>
<gene>
    <name evidence="6" type="primary">HaV53_ORF120</name>
</gene>
<dbReference type="CDD" id="cd13749">
    <property type="entry name" value="Zn-ribbon_TFIIS"/>
    <property type="match status" value="1"/>
</dbReference>
<keyword evidence="1" id="KW-0479">Metal-binding</keyword>
<dbReference type="GO" id="GO:0006351">
    <property type="term" value="P:DNA-templated transcription"/>
    <property type="evidence" value="ECO:0007669"/>
    <property type="project" value="InterPro"/>
</dbReference>
<evidence type="ECO:0000256" key="4">
    <source>
        <dbReference type="PROSITE-ProRule" id="PRU00472"/>
    </source>
</evidence>
<dbReference type="RefSeq" id="YP_009507517.1">
    <property type="nucleotide sequence ID" value="NC_038553.1"/>
</dbReference>
<organismHost>
    <name type="scientific">Heterosigma akashiwo</name>
    <name type="common">Chromophytic alga</name>
    <name type="synonym">Heterosigma carterae</name>
    <dbReference type="NCBI Taxonomy" id="2829"/>
</organismHost>
<dbReference type="PANTHER" id="PTHR11477:SF0">
    <property type="entry name" value="IP08861P-RELATED"/>
    <property type="match status" value="1"/>
</dbReference>
<dbReference type="GO" id="GO:0008270">
    <property type="term" value="F:zinc ion binding"/>
    <property type="evidence" value="ECO:0007669"/>
    <property type="project" value="UniProtKB-KW"/>
</dbReference>
<evidence type="ECO:0000259" key="5">
    <source>
        <dbReference type="PROSITE" id="PS51133"/>
    </source>
</evidence>
<sequence length="195" mass="23216">MNNRHLNFDEGVEESKNNSVTILSDVNTIVDINKNKMVNKLSSIFNEYDNNIDDNILLAIDIINELYRIQNDVERKYTYWKIISNIKLNPNKYYVLNSLLNDKLWTAEQFVHLTHDELDPSMHEWKKYVQMKWFDKYKQDKENNEQTNQENSGLLQCSKCKSNNTTYNQLQTRRGDEGITNFAFCFSCGNRWKFC</sequence>
<name>A0A1C9C586_HAV01</name>
<dbReference type="OrthoDB" id="16050at10239"/>
<dbReference type="KEGG" id="vg:37618501"/>
<dbReference type="Proteomes" id="UP000232488">
    <property type="component" value="Segment"/>
</dbReference>
<evidence type="ECO:0000256" key="1">
    <source>
        <dbReference type="ARBA" id="ARBA00022723"/>
    </source>
</evidence>
<accession>A0A1C9C586</accession>
<keyword evidence="6" id="KW-0648">Protein biosynthesis</keyword>
<keyword evidence="7" id="KW-1185">Reference proteome</keyword>
<evidence type="ECO:0000313" key="7">
    <source>
        <dbReference type="Proteomes" id="UP000232488"/>
    </source>
</evidence>
<protein>
    <submittedName>
        <fullName evidence="6">Putative transcription elongation factor S-II-related protein</fullName>
    </submittedName>
</protein>
<feature type="domain" description="TFIIS-type" evidence="5">
    <location>
        <begin position="153"/>
        <end position="193"/>
    </location>
</feature>
<proteinExistence type="predicted"/>